<dbReference type="InterPro" id="IPR019052">
    <property type="entry name" value="DUF2383"/>
</dbReference>
<dbReference type="InterPro" id="IPR012347">
    <property type="entry name" value="Ferritin-like"/>
</dbReference>
<feature type="domain" description="DUF2383" evidence="1">
    <location>
        <begin position="9"/>
        <end position="115"/>
    </location>
</feature>
<dbReference type="InterPro" id="IPR011971">
    <property type="entry name" value="CHP02284"/>
</dbReference>
<accession>A0ABW8XT00</accession>
<comment type="caution">
    <text evidence="2">The sequence shown here is derived from an EMBL/GenBank/DDBJ whole genome shotgun (WGS) entry which is preliminary data.</text>
</comment>
<gene>
    <name evidence="2" type="ORF">ABS764_08515</name>
</gene>
<name>A0ABW8XT00_9FLAO</name>
<dbReference type="Gene3D" id="1.20.1260.10">
    <property type="match status" value="1"/>
</dbReference>
<evidence type="ECO:0000313" key="2">
    <source>
        <dbReference type="EMBL" id="MFL9830889.1"/>
    </source>
</evidence>
<keyword evidence="3" id="KW-1185">Reference proteome</keyword>
<sequence>MEKYTADLKNKLNNLLERIHDGEKGFKKASTHTDHQFLRKFFEKKSLEREKFSHELNNVLNTYEVHDDNSGSVAGAAHRAWMEIKSLFSFDNEESMLEEAINGEKVLLDDYNDILSVETVPIGIRAVLLNHKELIENGLDAIKKLEDLRD</sequence>
<organism evidence="2 3">
    <name type="scientific">Flavobacterium plantiphilum</name>
    <dbReference type="NCBI Taxonomy" id="3163297"/>
    <lineage>
        <taxon>Bacteria</taxon>
        <taxon>Pseudomonadati</taxon>
        <taxon>Bacteroidota</taxon>
        <taxon>Flavobacteriia</taxon>
        <taxon>Flavobacteriales</taxon>
        <taxon>Flavobacteriaceae</taxon>
        <taxon>Flavobacterium</taxon>
    </lineage>
</organism>
<dbReference type="Proteomes" id="UP001629260">
    <property type="component" value="Unassembled WGS sequence"/>
</dbReference>
<reference evidence="2 3" key="1">
    <citation type="submission" date="2024-06" db="EMBL/GenBank/DDBJ databases">
        <authorList>
            <person name="Kaempfer P."/>
            <person name="Viver T."/>
        </authorList>
    </citation>
    <scope>NUCLEOTIDE SEQUENCE [LARGE SCALE GENOMIC DNA]</scope>
    <source>
        <strain evidence="2 3">ST-87</strain>
    </source>
</reference>
<dbReference type="RefSeq" id="WP_408081366.1">
    <property type="nucleotide sequence ID" value="NZ_JBELQA010000004.1"/>
</dbReference>
<evidence type="ECO:0000259" key="1">
    <source>
        <dbReference type="Pfam" id="PF09537"/>
    </source>
</evidence>
<dbReference type="EMBL" id="JBELQA010000004">
    <property type="protein sequence ID" value="MFL9830889.1"/>
    <property type="molecule type" value="Genomic_DNA"/>
</dbReference>
<evidence type="ECO:0000313" key="3">
    <source>
        <dbReference type="Proteomes" id="UP001629260"/>
    </source>
</evidence>
<dbReference type="NCBIfam" id="TIGR02284">
    <property type="entry name" value="PA2169 family four-helix-bundle protein"/>
    <property type="match status" value="1"/>
</dbReference>
<proteinExistence type="predicted"/>
<dbReference type="Pfam" id="PF09537">
    <property type="entry name" value="DUF2383"/>
    <property type="match status" value="1"/>
</dbReference>
<protein>
    <submittedName>
        <fullName evidence="2">PA2169 family four-helix-bundle protein</fullName>
    </submittedName>
</protein>